<evidence type="ECO:0000256" key="1">
    <source>
        <dbReference type="ARBA" id="ARBA00022737"/>
    </source>
</evidence>
<dbReference type="PRINTS" id="PR01415">
    <property type="entry name" value="ANKYRIN"/>
</dbReference>
<name>A0ABY5S5V0_9BACL</name>
<dbReference type="RefSeq" id="WP_258385380.1">
    <property type="nucleotide sequence ID" value="NZ_CP091430.1"/>
</dbReference>
<feature type="repeat" description="ANK" evidence="3">
    <location>
        <begin position="463"/>
        <end position="495"/>
    </location>
</feature>
<dbReference type="Pfam" id="PF00023">
    <property type="entry name" value="Ank"/>
    <property type="match status" value="1"/>
</dbReference>
<feature type="repeat" description="ANK" evidence="3">
    <location>
        <begin position="43"/>
        <end position="75"/>
    </location>
</feature>
<dbReference type="PANTHER" id="PTHR24198">
    <property type="entry name" value="ANKYRIN REPEAT AND PROTEIN KINASE DOMAIN-CONTAINING PROTEIN"/>
    <property type="match status" value="1"/>
</dbReference>
<keyword evidence="1" id="KW-0677">Repeat</keyword>
<dbReference type="Pfam" id="PF12796">
    <property type="entry name" value="Ank_2"/>
    <property type="match status" value="3"/>
</dbReference>
<feature type="repeat" description="ANK" evidence="3">
    <location>
        <begin position="429"/>
        <end position="461"/>
    </location>
</feature>
<evidence type="ECO:0000313" key="5">
    <source>
        <dbReference type="Proteomes" id="UP001057877"/>
    </source>
</evidence>
<gene>
    <name evidence="4" type="ORF">L1F29_28310</name>
</gene>
<dbReference type="InterPro" id="IPR002110">
    <property type="entry name" value="Ankyrin_rpt"/>
</dbReference>
<organism evidence="4 5">
    <name type="scientific">Paenibacillus spongiae</name>
    <dbReference type="NCBI Taxonomy" id="2909671"/>
    <lineage>
        <taxon>Bacteria</taxon>
        <taxon>Bacillati</taxon>
        <taxon>Bacillota</taxon>
        <taxon>Bacilli</taxon>
        <taxon>Bacillales</taxon>
        <taxon>Paenibacillaceae</taxon>
        <taxon>Paenibacillus</taxon>
    </lineage>
</organism>
<accession>A0ABY5S5V0</accession>
<keyword evidence="5" id="KW-1185">Reference proteome</keyword>
<dbReference type="PROSITE" id="PS50297">
    <property type="entry name" value="ANK_REP_REGION"/>
    <property type="match status" value="5"/>
</dbReference>
<evidence type="ECO:0000256" key="3">
    <source>
        <dbReference type="PROSITE-ProRule" id="PRU00023"/>
    </source>
</evidence>
<evidence type="ECO:0000256" key="2">
    <source>
        <dbReference type="ARBA" id="ARBA00023043"/>
    </source>
</evidence>
<feature type="repeat" description="ANK" evidence="3">
    <location>
        <begin position="237"/>
        <end position="269"/>
    </location>
</feature>
<dbReference type="SUPFAM" id="SSF48403">
    <property type="entry name" value="Ankyrin repeat"/>
    <property type="match status" value="2"/>
</dbReference>
<dbReference type="PROSITE" id="PS50088">
    <property type="entry name" value="ANK_REPEAT"/>
    <property type="match status" value="5"/>
</dbReference>
<dbReference type="Proteomes" id="UP001057877">
    <property type="component" value="Chromosome"/>
</dbReference>
<protein>
    <submittedName>
        <fullName evidence="4">Ankyrin repeat domain-containing protein</fullName>
    </submittedName>
</protein>
<proteinExistence type="predicted"/>
<evidence type="ECO:0000313" key="4">
    <source>
        <dbReference type="EMBL" id="UVI29291.1"/>
    </source>
</evidence>
<keyword evidence="2 3" id="KW-0040">ANK repeat</keyword>
<feature type="repeat" description="ANK" evidence="3">
    <location>
        <begin position="143"/>
        <end position="175"/>
    </location>
</feature>
<sequence>MIRPADLKDEDIWNILSASREGELEKVKQLISRRPELVHFVYNYTPPIHFAVREGHLDIVRFLLDLGADPTYRTYPFQDSLLTMAQDRGHHEIAEHLLEILSLRFPIMEGLAGFLDAARNGDLARVQSELERNPNLARVSNDTGDTALHQAAAGGHLQIVTALLDAGAHADAVRADGVRPINCALDQGDGKSALLAGVLLERGAAYNIYLAAVLGDGVYVRDALLRDSALSNFEDTSHRRPISAAARRNDLGMVKLLLDHGADPSLPEEGAPLGQALWTAVYQKQHDMAKLLLEHGANPNTAPESSGSVLLHAQKDPELLRMLLKYGAQDNSGDLDSFQRLVSDNALADVERLLIEHPELSRQASAFWGEGILSEPANQGNREMLELLLRHDARVPDVSKWGRYYYFKHDEISALLLQNGMNPNHMNWHHVTLLHDMAQEGDLRKARLLLDYGADINAVDEEYRSTPLGFAARWGQREMVALLLARGADPNKSGAPWATPLAWAQKKGHSDIEADLRRAGAR</sequence>
<dbReference type="PANTHER" id="PTHR24198:SF194">
    <property type="entry name" value="INVERSIN-A"/>
    <property type="match status" value="1"/>
</dbReference>
<reference evidence="4" key="1">
    <citation type="submission" date="2022-01" db="EMBL/GenBank/DDBJ databases">
        <title>Paenibacillus spongiae sp. nov., isolated from marine sponge.</title>
        <authorList>
            <person name="Li Z."/>
            <person name="Zhang M."/>
        </authorList>
    </citation>
    <scope>NUCLEOTIDE SEQUENCE</scope>
    <source>
        <strain evidence="4">PHS-Z3</strain>
    </source>
</reference>
<dbReference type="EMBL" id="CP091430">
    <property type="protein sequence ID" value="UVI29291.1"/>
    <property type="molecule type" value="Genomic_DNA"/>
</dbReference>
<dbReference type="Gene3D" id="1.25.40.20">
    <property type="entry name" value="Ankyrin repeat-containing domain"/>
    <property type="match status" value="4"/>
</dbReference>
<dbReference type="SMART" id="SM00248">
    <property type="entry name" value="ANK"/>
    <property type="match status" value="8"/>
</dbReference>
<dbReference type="InterPro" id="IPR036770">
    <property type="entry name" value="Ankyrin_rpt-contain_sf"/>
</dbReference>